<dbReference type="InterPro" id="IPR008979">
    <property type="entry name" value="Galactose-bd-like_sf"/>
</dbReference>
<evidence type="ECO:0000256" key="6">
    <source>
        <dbReference type="SAM" id="MobiDB-lite"/>
    </source>
</evidence>
<feature type="domain" description="F5/8 type C" evidence="8">
    <location>
        <begin position="460"/>
        <end position="561"/>
    </location>
</feature>
<evidence type="ECO:0000259" key="9">
    <source>
        <dbReference type="PROSITE" id="PS51007"/>
    </source>
</evidence>
<evidence type="ECO:0000256" key="3">
    <source>
        <dbReference type="ARBA" id="ARBA00023004"/>
    </source>
</evidence>
<keyword evidence="1 4" id="KW-0349">Heme</keyword>
<feature type="region of interest" description="Disordered" evidence="6">
    <location>
        <begin position="139"/>
        <end position="166"/>
    </location>
</feature>
<evidence type="ECO:0000256" key="5">
    <source>
        <dbReference type="SAM" id="Coils"/>
    </source>
</evidence>
<dbReference type="Gene3D" id="2.60.120.260">
    <property type="entry name" value="Galactose-binding domain-like"/>
    <property type="match status" value="1"/>
</dbReference>
<dbReference type="AlphaFoldDB" id="A0A517M9C3"/>
<dbReference type="Pfam" id="PF07635">
    <property type="entry name" value="PSCyt1"/>
    <property type="match status" value="1"/>
</dbReference>
<keyword evidence="5" id="KW-0175">Coiled coil</keyword>
<dbReference type="KEGG" id="rml:FF011L_02150"/>
<keyword evidence="3 4" id="KW-0408">Iron</keyword>
<evidence type="ECO:0000259" key="8">
    <source>
        <dbReference type="PROSITE" id="PS50022"/>
    </source>
</evidence>
<feature type="signal peptide" evidence="7">
    <location>
        <begin position="1"/>
        <end position="30"/>
    </location>
</feature>
<accession>A0A517M9C3</accession>
<dbReference type="OrthoDB" id="127107at2"/>
<feature type="coiled-coil region" evidence="5">
    <location>
        <begin position="384"/>
        <end position="411"/>
    </location>
</feature>
<keyword evidence="7" id="KW-0732">Signal</keyword>
<reference evidence="10 11" key="1">
    <citation type="submission" date="2019-02" db="EMBL/GenBank/DDBJ databases">
        <title>Deep-cultivation of Planctomycetes and their phenomic and genomic characterization uncovers novel biology.</title>
        <authorList>
            <person name="Wiegand S."/>
            <person name="Jogler M."/>
            <person name="Boedeker C."/>
            <person name="Pinto D."/>
            <person name="Vollmers J."/>
            <person name="Rivas-Marin E."/>
            <person name="Kohn T."/>
            <person name="Peeters S.H."/>
            <person name="Heuer A."/>
            <person name="Rast P."/>
            <person name="Oberbeckmann S."/>
            <person name="Bunk B."/>
            <person name="Jeske O."/>
            <person name="Meyerdierks A."/>
            <person name="Storesund J.E."/>
            <person name="Kallscheuer N."/>
            <person name="Luecker S."/>
            <person name="Lage O.M."/>
            <person name="Pohl T."/>
            <person name="Merkel B.J."/>
            <person name="Hornburger P."/>
            <person name="Mueller R.-W."/>
            <person name="Bruemmer F."/>
            <person name="Labrenz M."/>
            <person name="Spormann A.M."/>
            <person name="Op den Camp H."/>
            <person name="Overmann J."/>
            <person name="Amann R."/>
            <person name="Jetten M.S.M."/>
            <person name="Mascher T."/>
            <person name="Medema M.H."/>
            <person name="Devos D.P."/>
            <person name="Kaster A.-K."/>
            <person name="Ovreas L."/>
            <person name="Rohde M."/>
            <person name="Galperin M.Y."/>
            <person name="Jogler C."/>
        </authorList>
    </citation>
    <scope>NUCLEOTIDE SEQUENCE [LARGE SCALE GENOMIC DNA]</scope>
    <source>
        <strain evidence="10 11">FF011L</strain>
    </source>
</reference>
<dbReference type="Pfam" id="PF07587">
    <property type="entry name" value="PSD1"/>
    <property type="match status" value="1"/>
</dbReference>
<name>A0A517M9C3_9BACT</name>
<dbReference type="Proteomes" id="UP000320672">
    <property type="component" value="Chromosome"/>
</dbReference>
<evidence type="ECO:0000313" key="10">
    <source>
        <dbReference type="EMBL" id="QDS91485.1"/>
    </source>
</evidence>
<feature type="chain" id="PRO_5021788004" evidence="7">
    <location>
        <begin position="31"/>
        <end position="935"/>
    </location>
</feature>
<dbReference type="RefSeq" id="WP_145349540.1">
    <property type="nucleotide sequence ID" value="NZ_CP036262.1"/>
</dbReference>
<dbReference type="GO" id="GO:0046872">
    <property type="term" value="F:metal ion binding"/>
    <property type="evidence" value="ECO:0007669"/>
    <property type="project" value="UniProtKB-KW"/>
</dbReference>
<evidence type="ECO:0000256" key="2">
    <source>
        <dbReference type="ARBA" id="ARBA00022723"/>
    </source>
</evidence>
<dbReference type="PROSITE" id="PS50022">
    <property type="entry name" value="FA58C_3"/>
    <property type="match status" value="1"/>
</dbReference>
<dbReference type="PROSITE" id="PS51007">
    <property type="entry name" value="CYTC"/>
    <property type="match status" value="1"/>
</dbReference>
<dbReference type="InterPro" id="IPR011444">
    <property type="entry name" value="DUF1549"/>
</dbReference>
<dbReference type="InterPro" id="IPR009056">
    <property type="entry name" value="Cyt_c-like_dom"/>
</dbReference>
<dbReference type="GO" id="GO:0009055">
    <property type="term" value="F:electron transfer activity"/>
    <property type="evidence" value="ECO:0007669"/>
    <property type="project" value="InterPro"/>
</dbReference>
<organism evidence="10 11">
    <name type="scientific">Roseimaritima multifibrata</name>
    <dbReference type="NCBI Taxonomy" id="1930274"/>
    <lineage>
        <taxon>Bacteria</taxon>
        <taxon>Pseudomonadati</taxon>
        <taxon>Planctomycetota</taxon>
        <taxon>Planctomycetia</taxon>
        <taxon>Pirellulales</taxon>
        <taxon>Pirellulaceae</taxon>
        <taxon>Roseimaritima</taxon>
    </lineage>
</organism>
<dbReference type="Pfam" id="PF00754">
    <property type="entry name" value="F5_F8_type_C"/>
    <property type="match status" value="1"/>
</dbReference>
<gene>
    <name evidence="10" type="ORF">FF011L_02150</name>
</gene>
<dbReference type="Pfam" id="PF07583">
    <property type="entry name" value="PSCyt2"/>
    <property type="match status" value="1"/>
</dbReference>
<dbReference type="InterPro" id="IPR036909">
    <property type="entry name" value="Cyt_c-like_dom_sf"/>
</dbReference>
<dbReference type="InterPro" id="IPR000421">
    <property type="entry name" value="FA58C"/>
</dbReference>
<keyword evidence="11" id="KW-1185">Reference proteome</keyword>
<evidence type="ECO:0000256" key="1">
    <source>
        <dbReference type="ARBA" id="ARBA00022617"/>
    </source>
</evidence>
<dbReference type="PANTHER" id="PTHR35889">
    <property type="entry name" value="CYCLOINULO-OLIGOSACCHARIDE FRUCTANOTRANSFERASE-RELATED"/>
    <property type="match status" value="1"/>
</dbReference>
<dbReference type="GO" id="GO:0020037">
    <property type="term" value="F:heme binding"/>
    <property type="evidence" value="ECO:0007669"/>
    <property type="project" value="InterPro"/>
</dbReference>
<dbReference type="SUPFAM" id="SSF49785">
    <property type="entry name" value="Galactose-binding domain-like"/>
    <property type="match status" value="1"/>
</dbReference>
<dbReference type="InterPro" id="IPR022655">
    <property type="entry name" value="DUF1553"/>
</dbReference>
<sequence precursor="true">MKSTYMVCRYWMFLLGVLGIICGASASVSAAEGSFFADQVLPLLETHCLDCHSEDAGEGDLRLDSPQAALRGGNSGEPLIVPGDSQRSYLLARITTSDSSRRMPPESDPLSDAEIEVLRKWVEDTASWQPFLDSQQTEKSDHWSFQPIHRPPVPSRTGKAEAGKADAGKPIDAFVDSKLDLAHLQRSPRATRRDRIRRLYLVMHGLPPTPEQVDRFLNDSRPDAWAIWVDQVLSSPRYGEHWATRWLDLVRFGETHGFEMNRERPHAWRYRDWVVDALNTDLPYDQFVSQQIAGDSLGADVATGFLVAGPWDQVKGQDKQLLLTQRQDELADMVHTTGTAFLGLTIGCARCHNHKFDPISQTDFYAMQAVFAGVLHRDRPLPLAESARLEIEKLDQQIQDQRARLAVYQEAVKKSPKRPSVTAQKNVESFSAVPAQFVRMTIDATNGGNVCLDELEVFAAEDDRNLALVSNGAKASSGGDFVHPLHNLGHLNDGQYGNAHSWIAAQATASWVQIEFASAQPIDRIVWGRDRQGEYRDRVATEYRFSISLDGKSWTEVASSADRQPFDPAKTTEVEYDFSTLPEDLRVKANKELQVLKNWQTERAKLAQPVLVYAGAFAEPGPTHRLYRGEPTAPREQVAPAPLHSLSDLQLPMDAPEKERRLAIAKWIADRANPLTARVMVNRIWQSHFGTGLVDTPSDFGGNGTLPTHPELLDWLASEFMDQGWSMKQMHRLILNSQTWQQQSRPVEEAMAVDASTRLLWRFPPRRLPAEGIRDSILAVTGKLNLQSGGPGFSPFQIENENVRHYFPKQEFGPDDWRRMIYMTKVRQEQEAVFGVFDCPDFNQVVSARNRSTTPLQALNLLNSRFVLQQADLFVERLEQQTSTPEERVSLAYQLCFGRSPEPDESEAALAFSKEYGWPAFARAILNANEFVFIP</sequence>
<dbReference type="SUPFAM" id="SSF46626">
    <property type="entry name" value="Cytochrome c"/>
    <property type="match status" value="1"/>
</dbReference>
<dbReference type="InterPro" id="IPR011429">
    <property type="entry name" value="Cyt_c_Planctomycete-type"/>
</dbReference>
<dbReference type="PANTHER" id="PTHR35889:SF3">
    <property type="entry name" value="F-BOX DOMAIN-CONTAINING PROTEIN"/>
    <property type="match status" value="1"/>
</dbReference>
<keyword evidence="2 4" id="KW-0479">Metal-binding</keyword>
<evidence type="ECO:0000256" key="7">
    <source>
        <dbReference type="SAM" id="SignalP"/>
    </source>
</evidence>
<feature type="domain" description="Cytochrome c" evidence="9">
    <location>
        <begin position="26"/>
        <end position="126"/>
    </location>
</feature>
<proteinExistence type="predicted"/>
<evidence type="ECO:0000313" key="11">
    <source>
        <dbReference type="Proteomes" id="UP000320672"/>
    </source>
</evidence>
<evidence type="ECO:0000256" key="4">
    <source>
        <dbReference type="PROSITE-ProRule" id="PRU00433"/>
    </source>
</evidence>
<protein>
    <submittedName>
        <fullName evidence="10">Planctomycete cytochrome C</fullName>
    </submittedName>
</protein>
<dbReference type="EMBL" id="CP036262">
    <property type="protein sequence ID" value="QDS91485.1"/>
    <property type="molecule type" value="Genomic_DNA"/>
</dbReference>